<dbReference type="GO" id="GO:0005524">
    <property type="term" value="F:ATP binding"/>
    <property type="evidence" value="ECO:0007669"/>
    <property type="project" value="UniProtKB-KW"/>
</dbReference>
<dbReference type="SMART" id="SM00382">
    <property type="entry name" value="AAA"/>
    <property type="match status" value="1"/>
</dbReference>
<evidence type="ECO:0000313" key="7">
    <source>
        <dbReference type="Proteomes" id="UP001224418"/>
    </source>
</evidence>
<comment type="caution">
    <text evidence="6">The sequence shown here is derived from an EMBL/GenBank/DDBJ whole genome shotgun (WGS) entry which is preliminary data.</text>
</comment>
<dbReference type="Gene3D" id="3.40.50.300">
    <property type="entry name" value="P-loop containing nucleotide triphosphate hydrolases"/>
    <property type="match status" value="1"/>
</dbReference>
<name>A0ABU0JT57_HATLI</name>
<evidence type="ECO:0000259" key="5">
    <source>
        <dbReference type="PROSITE" id="PS50893"/>
    </source>
</evidence>
<dbReference type="Proteomes" id="UP001224418">
    <property type="component" value="Unassembled WGS sequence"/>
</dbReference>
<protein>
    <submittedName>
        <fullName evidence="6">ABC-2 type transport system ATP-binding protein</fullName>
    </submittedName>
</protein>
<keyword evidence="2" id="KW-0813">Transport</keyword>
<dbReference type="InterPro" id="IPR050763">
    <property type="entry name" value="ABC_transporter_ATP-binding"/>
</dbReference>
<dbReference type="SUPFAM" id="SSF52540">
    <property type="entry name" value="P-loop containing nucleoside triphosphate hydrolases"/>
    <property type="match status" value="1"/>
</dbReference>
<reference evidence="6 7" key="1">
    <citation type="submission" date="2023-07" db="EMBL/GenBank/DDBJ databases">
        <title>Genomic Encyclopedia of Type Strains, Phase IV (KMG-IV): sequencing the most valuable type-strain genomes for metagenomic binning, comparative biology and taxonomic classification.</title>
        <authorList>
            <person name="Goeker M."/>
        </authorList>
    </citation>
    <scope>NUCLEOTIDE SEQUENCE [LARGE SCALE GENOMIC DNA]</scope>
    <source>
        <strain evidence="6 7">DSM 1400</strain>
    </source>
</reference>
<dbReference type="RefSeq" id="WP_307356175.1">
    <property type="nucleotide sequence ID" value="NZ_BAAACJ010000013.1"/>
</dbReference>
<organism evidence="6 7">
    <name type="scientific">Hathewaya limosa</name>
    <name type="common">Clostridium limosum</name>
    <dbReference type="NCBI Taxonomy" id="1536"/>
    <lineage>
        <taxon>Bacteria</taxon>
        <taxon>Bacillati</taxon>
        <taxon>Bacillota</taxon>
        <taxon>Clostridia</taxon>
        <taxon>Eubacteriales</taxon>
        <taxon>Clostridiaceae</taxon>
        <taxon>Hathewaya</taxon>
    </lineage>
</organism>
<evidence type="ECO:0000256" key="3">
    <source>
        <dbReference type="ARBA" id="ARBA00022741"/>
    </source>
</evidence>
<comment type="similarity">
    <text evidence="1">Belongs to the ABC transporter superfamily.</text>
</comment>
<dbReference type="InterPro" id="IPR003593">
    <property type="entry name" value="AAA+_ATPase"/>
</dbReference>
<dbReference type="CDD" id="cd03230">
    <property type="entry name" value="ABC_DR_subfamily_A"/>
    <property type="match status" value="1"/>
</dbReference>
<evidence type="ECO:0000256" key="2">
    <source>
        <dbReference type="ARBA" id="ARBA00022448"/>
    </source>
</evidence>
<proteinExistence type="inferred from homology"/>
<dbReference type="EMBL" id="JAUSWN010000017">
    <property type="protein sequence ID" value="MDQ0480288.1"/>
    <property type="molecule type" value="Genomic_DNA"/>
</dbReference>
<sequence length="279" mass="31800">MDKSIICKNISKSFDNNIVLKDINLTINKGEFVVIGGENASGKSTLMKILIGLLIPNKGSVNVLGLDTTKYWKKISTRIGVVLNNERTLYWKLTAEENLDVFGKIYGVKNKVLKERIKYLLKQVGLENQDKKLVENYSTGMKRKLMLCKALIHDPEIIFADEILNGLDPQACLEIMTILHELNQRGKTIVLISHILHTLPDDSRIVLMKKGSIILDKPLKSLDVEKMINIKYSLNGVKYEKKVSEKDFKESILKIIDLQAEDIKIENENIYDTTRRKLS</sequence>
<evidence type="ECO:0000256" key="4">
    <source>
        <dbReference type="ARBA" id="ARBA00022840"/>
    </source>
</evidence>
<dbReference type="PANTHER" id="PTHR42711:SF5">
    <property type="entry name" value="ABC TRANSPORTER ATP-BINDING PROTEIN NATA"/>
    <property type="match status" value="1"/>
</dbReference>
<dbReference type="Pfam" id="PF00005">
    <property type="entry name" value="ABC_tran"/>
    <property type="match status" value="1"/>
</dbReference>
<dbReference type="InterPro" id="IPR003439">
    <property type="entry name" value="ABC_transporter-like_ATP-bd"/>
</dbReference>
<evidence type="ECO:0000256" key="1">
    <source>
        <dbReference type="ARBA" id="ARBA00005417"/>
    </source>
</evidence>
<feature type="domain" description="ABC transporter" evidence="5">
    <location>
        <begin position="5"/>
        <end position="235"/>
    </location>
</feature>
<keyword evidence="7" id="KW-1185">Reference proteome</keyword>
<keyword evidence="4 6" id="KW-0067">ATP-binding</keyword>
<dbReference type="PANTHER" id="PTHR42711">
    <property type="entry name" value="ABC TRANSPORTER ATP-BINDING PROTEIN"/>
    <property type="match status" value="1"/>
</dbReference>
<keyword evidence="3" id="KW-0547">Nucleotide-binding</keyword>
<dbReference type="InterPro" id="IPR027417">
    <property type="entry name" value="P-loop_NTPase"/>
</dbReference>
<dbReference type="PROSITE" id="PS50893">
    <property type="entry name" value="ABC_TRANSPORTER_2"/>
    <property type="match status" value="1"/>
</dbReference>
<accession>A0ABU0JT57</accession>
<gene>
    <name evidence="6" type="ORF">QOZ93_002036</name>
</gene>
<evidence type="ECO:0000313" key="6">
    <source>
        <dbReference type="EMBL" id="MDQ0480288.1"/>
    </source>
</evidence>